<keyword evidence="1" id="KW-0812">Transmembrane</keyword>
<name>A0A1H9HRY3_FLAFI</name>
<gene>
    <name evidence="2" type="ORF">SAMN05444355_103235</name>
</gene>
<evidence type="ECO:0000313" key="2">
    <source>
        <dbReference type="EMBL" id="SEQ65134.1"/>
    </source>
</evidence>
<evidence type="ECO:0000256" key="1">
    <source>
        <dbReference type="SAM" id="Phobius"/>
    </source>
</evidence>
<organism evidence="2 3">
    <name type="scientific">Flavobacterium frigoris</name>
    <dbReference type="NCBI Taxonomy" id="229204"/>
    <lineage>
        <taxon>Bacteria</taxon>
        <taxon>Pseudomonadati</taxon>
        <taxon>Bacteroidota</taxon>
        <taxon>Flavobacteriia</taxon>
        <taxon>Flavobacteriales</taxon>
        <taxon>Flavobacteriaceae</taxon>
        <taxon>Flavobacterium</taxon>
    </lineage>
</organism>
<proteinExistence type="predicted"/>
<dbReference type="OrthoDB" id="7548156at2"/>
<reference evidence="3" key="1">
    <citation type="submission" date="2016-10" db="EMBL/GenBank/DDBJ databases">
        <authorList>
            <person name="Varghese N."/>
            <person name="Submissions S."/>
        </authorList>
    </citation>
    <scope>NUCLEOTIDE SEQUENCE [LARGE SCALE GENOMIC DNA]</scope>
    <source>
        <strain evidence="3">DSM 15719</strain>
    </source>
</reference>
<keyword evidence="1" id="KW-0472">Membrane</keyword>
<dbReference type="RefSeq" id="WP_139174205.1">
    <property type="nucleotide sequence ID" value="NZ_CBCRVS010000012.1"/>
</dbReference>
<dbReference type="AlphaFoldDB" id="A0A1H9HRY3"/>
<keyword evidence="3" id="KW-1185">Reference proteome</keyword>
<protein>
    <recommendedName>
        <fullName evidence="4">Aspartyl protease</fullName>
    </recommendedName>
</protein>
<sequence length="326" mass="37411">MNKILKTSLKTLLILILIISISIPIYYNYWRSSKTINTFKVFSEPKEIVYSEIIWKSDSIQNMLVEKAFFFVPVKIEGIKQKLYMQFDTGISETCFYGITLSKLLESNTSMKTEYSKDSIQFLKKPILNIGKMKFKADKIKMLNRGDVKIDSSFIVIGSIGLDAIVGRTLILDFKTNKIAITEKNINQLGKSFDFIENASVDKFPLLIPAKIGEENTRLFFDSGSSMFSLLTSEKRLAKLKSKKEIEKLCCIGSGGKDYEIYRKQITENIQIGKTIKEREYVYGFFRLNMMDYIPSSIIYGITGNKMFDNEIMVIDNKNNILGIEK</sequence>
<feature type="transmembrane region" description="Helical" evidence="1">
    <location>
        <begin position="12"/>
        <end position="30"/>
    </location>
</feature>
<dbReference type="EMBL" id="FOFZ01000003">
    <property type="protein sequence ID" value="SEQ65134.1"/>
    <property type="molecule type" value="Genomic_DNA"/>
</dbReference>
<dbReference type="Proteomes" id="UP000183658">
    <property type="component" value="Unassembled WGS sequence"/>
</dbReference>
<evidence type="ECO:0000313" key="3">
    <source>
        <dbReference type="Proteomes" id="UP000183658"/>
    </source>
</evidence>
<keyword evidence="1" id="KW-1133">Transmembrane helix</keyword>
<accession>A0A1H9HRY3</accession>
<evidence type="ECO:0008006" key="4">
    <source>
        <dbReference type="Google" id="ProtNLM"/>
    </source>
</evidence>